<dbReference type="AlphaFoldDB" id="A0A6I4WCV5"/>
<name>A0A6I4WCV5_9ACTN</name>
<reference evidence="3 4" key="1">
    <citation type="submission" date="2019-12" db="EMBL/GenBank/DDBJ databases">
        <title>Nocardia macrotermitis sp. nov. and Nocardia aurantia sp. nov., isolated from the gut of the fungus growing-termite Macrotermes natalensis.</title>
        <authorList>
            <person name="Christine B."/>
            <person name="Rene B."/>
        </authorList>
    </citation>
    <scope>NUCLEOTIDE SEQUENCE [LARGE SCALE GENOMIC DNA]</scope>
    <source>
        <strain evidence="3 4">DSM 102126</strain>
    </source>
</reference>
<dbReference type="EMBL" id="WUTW01000007">
    <property type="protein sequence ID" value="MXQ67538.1"/>
    <property type="molecule type" value="Genomic_DNA"/>
</dbReference>
<dbReference type="Pfam" id="PF00903">
    <property type="entry name" value="Glyoxalase"/>
    <property type="match status" value="1"/>
</dbReference>
<dbReference type="GO" id="GO:0046491">
    <property type="term" value="P:L-methylmalonyl-CoA metabolic process"/>
    <property type="evidence" value="ECO:0007669"/>
    <property type="project" value="TreeGrafter"/>
</dbReference>
<comment type="caution">
    <text evidence="3">The sequence shown here is derived from an EMBL/GenBank/DDBJ whole genome shotgun (WGS) entry which is preliminary data.</text>
</comment>
<feature type="domain" description="VOC" evidence="2">
    <location>
        <begin position="154"/>
        <end position="268"/>
    </location>
</feature>
<proteinExistence type="predicted"/>
<gene>
    <name evidence="3" type="ORF">GQ466_26320</name>
</gene>
<dbReference type="PROSITE" id="PS51819">
    <property type="entry name" value="VOC"/>
    <property type="match status" value="2"/>
</dbReference>
<dbReference type="InterPro" id="IPR029068">
    <property type="entry name" value="Glyas_Bleomycin-R_OHBP_Dase"/>
</dbReference>
<feature type="domain" description="VOC" evidence="2">
    <location>
        <begin position="5"/>
        <end position="112"/>
    </location>
</feature>
<dbReference type="Proteomes" id="UP000431901">
    <property type="component" value="Unassembled WGS sequence"/>
</dbReference>
<dbReference type="InterPro" id="IPR051785">
    <property type="entry name" value="MMCE/EMCE_epimerase"/>
</dbReference>
<dbReference type="PANTHER" id="PTHR43048">
    <property type="entry name" value="METHYLMALONYL-COA EPIMERASE"/>
    <property type="match status" value="1"/>
</dbReference>
<keyword evidence="4" id="KW-1185">Reference proteome</keyword>
<evidence type="ECO:0000313" key="4">
    <source>
        <dbReference type="Proteomes" id="UP000431901"/>
    </source>
</evidence>
<evidence type="ECO:0000259" key="2">
    <source>
        <dbReference type="PROSITE" id="PS51819"/>
    </source>
</evidence>
<dbReference type="InterPro" id="IPR004360">
    <property type="entry name" value="Glyas_Fos-R_dOase_dom"/>
</dbReference>
<dbReference type="GO" id="GO:0004493">
    <property type="term" value="F:methylmalonyl-CoA epimerase activity"/>
    <property type="evidence" value="ECO:0007669"/>
    <property type="project" value="TreeGrafter"/>
</dbReference>
<dbReference type="RefSeq" id="WP_161105708.1">
    <property type="nucleotide sequence ID" value="NZ_JBHLYI010000008.1"/>
</dbReference>
<evidence type="ECO:0000256" key="1">
    <source>
        <dbReference type="ARBA" id="ARBA00022723"/>
    </source>
</evidence>
<sequence length="306" mass="34059">MSVTGLLGFGMTVPSLSEAQDFYAAFGLVAHEHDKAVVMRCAGRDQDQITLVEGAEKSIGYMSFSYRPGELGELKARLARRGIDECDPMPGVLANGFWFRDPYGILVNVRTDPPAPPRAAPATPINVAGSYPRVDEARWHQLWSGKDEPVKPRRMGHTILFTPDIEGSETFYREVLGFKLSDKNPGIVTFLNSGGGDHHVFGFIQSSHSGLHHTSFEVADIDEIAMGARQMAERGHAVGWGLGRHTMGSNLFHYVRDPWGSWTEYFTDIDQITEDWEPREWDVPPAVWCPAMPTDFAANLEPDRRA</sequence>
<dbReference type="PANTHER" id="PTHR43048:SF3">
    <property type="entry name" value="METHYLMALONYL-COA EPIMERASE, MITOCHONDRIAL"/>
    <property type="match status" value="1"/>
</dbReference>
<dbReference type="GO" id="GO:0046872">
    <property type="term" value="F:metal ion binding"/>
    <property type="evidence" value="ECO:0007669"/>
    <property type="project" value="UniProtKB-KW"/>
</dbReference>
<protein>
    <submittedName>
        <fullName evidence="3">Metapyrocatechase</fullName>
    </submittedName>
</protein>
<dbReference type="SUPFAM" id="SSF54593">
    <property type="entry name" value="Glyoxalase/Bleomycin resistance protein/Dihydroxybiphenyl dioxygenase"/>
    <property type="match status" value="2"/>
</dbReference>
<dbReference type="OrthoDB" id="3827654at2"/>
<accession>A0A6I4WCV5</accession>
<organism evidence="3 4">
    <name type="scientific">Actinomadura rayongensis</name>
    <dbReference type="NCBI Taxonomy" id="1429076"/>
    <lineage>
        <taxon>Bacteria</taxon>
        <taxon>Bacillati</taxon>
        <taxon>Actinomycetota</taxon>
        <taxon>Actinomycetes</taxon>
        <taxon>Streptosporangiales</taxon>
        <taxon>Thermomonosporaceae</taxon>
        <taxon>Actinomadura</taxon>
    </lineage>
</organism>
<evidence type="ECO:0000313" key="3">
    <source>
        <dbReference type="EMBL" id="MXQ67538.1"/>
    </source>
</evidence>
<dbReference type="InterPro" id="IPR037523">
    <property type="entry name" value="VOC_core"/>
</dbReference>
<dbReference type="Gene3D" id="3.10.180.10">
    <property type="entry name" value="2,3-Dihydroxybiphenyl 1,2-Dioxygenase, domain 1"/>
    <property type="match status" value="2"/>
</dbReference>
<keyword evidence="1" id="KW-0479">Metal-binding</keyword>